<feature type="transmembrane region" description="Helical" evidence="6">
    <location>
        <begin position="238"/>
        <end position="263"/>
    </location>
</feature>
<evidence type="ECO:0000313" key="7">
    <source>
        <dbReference type="EMBL" id="CAD8780108.1"/>
    </source>
</evidence>
<dbReference type="GO" id="GO:0016020">
    <property type="term" value="C:membrane"/>
    <property type="evidence" value="ECO:0007669"/>
    <property type="project" value="UniProtKB-SubCell"/>
</dbReference>
<dbReference type="InterPro" id="IPR003689">
    <property type="entry name" value="ZIP"/>
</dbReference>
<feature type="compositionally biased region" description="Polar residues" evidence="5">
    <location>
        <begin position="132"/>
        <end position="142"/>
    </location>
</feature>
<dbReference type="PANTHER" id="PTHR11040">
    <property type="entry name" value="ZINC/IRON TRANSPORTER"/>
    <property type="match status" value="1"/>
</dbReference>
<keyword evidence="3 6" id="KW-1133">Transmembrane helix</keyword>
<accession>A0A7S0YJY1</accession>
<dbReference type="Pfam" id="PF02535">
    <property type="entry name" value="Zip"/>
    <property type="match status" value="1"/>
</dbReference>
<feature type="compositionally biased region" description="Low complexity" evidence="5">
    <location>
        <begin position="161"/>
        <end position="177"/>
    </location>
</feature>
<feature type="transmembrane region" description="Helical" evidence="6">
    <location>
        <begin position="365"/>
        <end position="384"/>
    </location>
</feature>
<feature type="transmembrane region" description="Helical" evidence="6">
    <location>
        <begin position="269"/>
        <end position="294"/>
    </location>
</feature>
<evidence type="ECO:0000256" key="3">
    <source>
        <dbReference type="ARBA" id="ARBA00022989"/>
    </source>
</evidence>
<evidence type="ECO:0000256" key="1">
    <source>
        <dbReference type="ARBA" id="ARBA00004141"/>
    </source>
</evidence>
<reference evidence="7" key="1">
    <citation type="submission" date="2021-01" db="EMBL/GenBank/DDBJ databases">
        <authorList>
            <person name="Corre E."/>
            <person name="Pelletier E."/>
            <person name="Niang G."/>
            <person name="Scheremetjew M."/>
            <person name="Finn R."/>
            <person name="Kale V."/>
            <person name="Holt S."/>
            <person name="Cochrane G."/>
            <person name="Meng A."/>
            <person name="Brown T."/>
            <person name="Cohen L."/>
        </authorList>
    </citation>
    <scope>NUCLEOTIDE SEQUENCE</scope>
    <source>
        <strain evidence="7">SAG 63-3</strain>
    </source>
</reference>
<evidence type="ECO:0000256" key="4">
    <source>
        <dbReference type="ARBA" id="ARBA00023136"/>
    </source>
</evidence>
<feature type="transmembrane region" description="Helical" evidence="6">
    <location>
        <begin position="306"/>
        <end position="326"/>
    </location>
</feature>
<keyword evidence="4 6" id="KW-0472">Membrane</keyword>
<keyword evidence="2 6" id="KW-0812">Transmembrane</keyword>
<feature type="transmembrane region" description="Helical" evidence="6">
    <location>
        <begin position="332"/>
        <end position="353"/>
    </location>
</feature>
<dbReference type="PANTHER" id="PTHR11040:SF210">
    <property type="entry name" value="ZINC-REGULATED TRANSPORTER 3"/>
    <property type="match status" value="1"/>
</dbReference>
<dbReference type="EMBL" id="HBFM01022581">
    <property type="protein sequence ID" value="CAD8780108.1"/>
    <property type="molecule type" value="Transcribed_RNA"/>
</dbReference>
<feature type="compositionally biased region" description="Low complexity" evidence="5">
    <location>
        <begin position="185"/>
        <end position="220"/>
    </location>
</feature>
<feature type="region of interest" description="Disordered" evidence="5">
    <location>
        <begin position="118"/>
        <end position="220"/>
    </location>
</feature>
<dbReference type="AlphaFoldDB" id="A0A7S0YJY1"/>
<sequence length="392" mass="40903">MLENVRLALLLTFLGALGTTLGGLIVVIQPLMDFKRLGHLQGIAGGLMLSISMFDLFPSSIESIGFAAANIWFFVGALFFAVIIAFVPEPSPESFVYDFCKTTSIDAPSSESVKARLSLASSEKNAPEKTKSSSSALNSTNPIKRLNAGKKISSDAPPPSAGSSPSSNPPDSSSMSSHLKDDALSPTSSPTSTHSAAASLNSSSLTPSPTSSPVNPSSTAFSSSLESTSALEAKRQRVLLSGLITALGIALHNFPEGVAVFFASFKSPAIGASLAFAIALHNVPEGIAVALPVFFASGSRMKGFKYAFVSGLAEPLAVVLLALFFPANMNQYIVEALLAAVGGVMAFLALHELLPLSIEHAGSHAAVMCLFAGMAIMSFNLYLLDHWLGHKH</sequence>
<dbReference type="GO" id="GO:0005385">
    <property type="term" value="F:zinc ion transmembrane transporter activity"/>
    <property type="evidence" value="ECO:0007669"/>
    <property type="project" value="TreeGrafter"/>
</dbReference>
<proteinExistence type="predicted"/>
<gene>
    <name evidence="7" type="ORF">PPAR00522_LOCUS14686</name>
</gene>
<name>A0A7S0YJY1_9CHLO</name>
<evidence type="ECO:0000256" key="2">
    <source>
        <dbReference type="ARBA" id="ARBA00022692"/>
    </source>
</evidence>
<comment type="subcellular location">
    <subcellularLocation>
        <location evidence="1">Membrane</location>
        <topology evidence="1">Multi-pass membrane protein</topology>
    </subcellularLocation>
</comment>
<protein>
    <submittedName>
        <fullName evidence="7">Uncharacterized protein</fullName>
    </submittedName>
</protein>
<evidence type="ECO:0000256" key="6">
    <source>
        <dbReference type="SAM" id="Phobius"/>
    </source>
</evidence>
<feature type="transmembrane region" description="Helical" evidence="6">
    <location>
        <begin position="6"/>
        <end position="28"/>
    </location>
</feature>
<organism evidence="7">
    <name type="scientific">Polytomella parva</name>
    <dbReference type="NCBI Taxonomy" id="51329"/>
    <lineage>
        <taxon>Eukaryota</taxon>
        <taxon>Viridiplantae</taxon>
        <taxon>Chlorophyta</taxon>
        <taxon>core chlorophytes</taxon>
        <taxon>Chlorophyceae</taxon>
        <taxon>CS clade</taxon>
        <taxon>Chlamydomonadales</taxon>
        <taxon>Chlamydomonadaceae</taxon>
        <taxon>Polytomella</taxon>
    </lineage>
</organism>
<evidence type="ECO:0000256" key="5">
    <source>
        <dbReference type="SAM" id="MobiDB-lite"/>
    </source>
</evidence>
<feature type="transmembrane region" description="Helical" evidence="6">
    <location>
        <begin position="64"/>
        <end position="87"/>
    </location>
</feature>